<evidence type="ECO:0000259" key="2">
    <source>
        <dbReference type="Pfam" id="PF06057"/>
    </source>
</evidence>
<reference evidence="3 4" key="1">
    <citation type="submission" date="2013-08" db="EMBL/GenBank/DDBJ databases">
        <authorList>
            <person name="Stouthamer R."/>
            <person name="Nunney L."/>
        </authorList>
    </citation>
    <scope>NUCLEOTIDE SEQUENCE [LARGE SCALE GENOMIC DNA]</scope>
    <source>
        <strain evidence="4">ann-1</strain>
    </source>
</reference>
<evidence type="ECO:0000313" key="4">
    <source>
        <dbReference type="Proteomes" id="UP000027215"/>
    </source>
</evidence>
<dbReference type="PATRIC" id="fig|155920.8.peg.99"/>
<dbReference type="KEGG" id="xfs:D934_00400"/>
<dbReference type="SUPFAM" id="SSF53474">
    <property type="entry name" value="alpha/beta-Hydrolases"/>
    <property type="match status" value="2"/>
</dbReference>
<dbReference type="EMBL" id="CP006696">
    <property type="protein sequence ID" value="AIC09153.1"/>
    <property type="molecule type" value="Genomic_DNA"/>
</dbReference>
<dbReference type="PIRSF" id="PIRSF029063">
    <property type="entry name" value="IV_sec_VirJ"/>
    <property type="match status" value="1"/>
</dbReference>
<dbReference type="InterPro" id="IPR011225">
    <property type="entry name" value="IV_sec_VirJ"/>
</dbReference>
<dbReference type="ESTHER" id="xylfa-ACVB">
    <property type="family name" value="VirJ"/>
</dbReference>
<feature type="chain" id="PRO_5001583293" evidence="1">
    <location>
        <begin position="25"/>
        <end position="452"/>
    </location>
</feature>
<feature type="signal peptide" evidence="1">
    <location>
        <begin position="1"/>
        <end position="24"/>
    </location>
</feature>
<keyword evidence="1" id="KW-0732">Signal</keyword>
<evidence type="ECO:0000256" key="1">
    <source>
        <dbReference type="SAM" id="SignalP"/>
    </source>
</evidence>
<proteinExistence type="predicted"/>
<accession>A0A060H0V6</accession>
<name>A0A060H0V6_XYLFS</name>
<dbReference type="InterPro" id="IPR029058">
    <property type="entry name" value="AB_hydrolase_fold"/>
</dbReference>
<evidence type="ECO:0000313" key="3">
    <source>
        <dbReference type="EMBL" id="AIC09153.1"/>
    </source>
</evidence>
<dbReference type="InterPro" id="IPR010333">
    <property type="entry name" value="VirJ"/>
</dbReference>
<organism evidence="3 4">
    <name type="scientific">Xylella fastidiosa subsp. sandyi Ann-1</name>
    <dbReference type="NCBI Taxonomy" id="155920"/>
    <lineage>
        <taxon>Bacteria</taxon>
        <taxon>Pseudomonadati</taxon>
        <taxon>Pseudomonadota</taxon>
        <taxon>Gammaproteobacteria</taxon>
        <taxon>Lysobacterales</taxon>
        <taxon>Lysobacteraceae</taxon>
        <taxon>Xylella</taxon>
    </lineage>
</organism>
<dbReference type="Pfam" id="PF06057">
    <property type="entry name" value="VirJ"/>
    <property type="match status" value="1"/>
</dbReference>
<dbReference type="HOGENOM" id="CLU_033710_0_0_6"/>
<dbReference type="Proteomes" id="UP000027215">
    <property type="component" value="Chromosome"/>
</dbReference>
<dbReference type="Gene3D" id="3.40.50.1820">
    <property type="entry name" value="alpha/beta hydrolase"/>
    <property type="match status" value="1"/>
</dbReference>
<dbReference type="AlphaFoldDB" id="A0A060H0V6"/>
<feature type="domain" description="Bacterial virulence" evidence="2">
    <location>
        <begin position="264"/>
        <end position="450"/>
    </location>
</feature>
<protein>
    <submittedName>
        <fullName evidence="3">Acid virulence protein B</fullName>
    </submittedName>
</protein>
<gene>
    <name evidence="3" type="ORF">D934_00400</name>
</gene>
<sequence length="452" mass="48921">MKQSKIRSVLQSIALLVLAGTAAAEPKLEKITHGRFEQIPVLRPDGEPQRVVIWFSGAGHVDQRTRQAELLRQDGAMVALVDTTHLYKVLAADSNHCTFSVGDVENLSRYLQAYYRDKTYRLPLLVGDGDGSGLVYAVAAQAPENILAGVVTDGLCPVVVPTHAVCGAGVASDQHLKPAPVAAPLLVMTVSSAHCPVQLTSEFVRKVALGREIRLAASADLLPRLRAVLRVLGAQKGVSLPPPPADLDGLPVVEVPSKAQKKSDTFAIFVSGDGGWAEIDKKVAGHLADADIPVVGLDSLRYFWSERTPEGFAKDLDRIARFYAHHWKRSRLLLVGFSQGADVLPAAINKLSPNTRPIIRMTALLSLGKYAQYEFHVSNWISTDDEGIPIAADMVKLSSTRTVCIYGVDDQETLCPSLPQQNRRVALPGTHHFNGDYETVAKTILAQMEAAP</sequence>
<dbReference type="RefSeq" id="WP_020852941.1">
    <property type="nucleotide sequence ID" value="NZ_CP006696.1"/>
</dbReference>